<dbReference type="SUPFAM" id="SSF53756">
    <property type="entry name" value="UDP-Glycosyltransferase/glycogen phosphorylase"/>
    <property type="match status" value="1"/>
</dbReference>
<dbReference type="Pfam" id="PF00534">
    <property type="entry name" value="Glycos_transf_1"/>
    <property type="match status" value="1"/>
</dbReference>
<dbReference type="PANTHER" id="PTHR12526">
    <property type="entry name" value="GLYCOSYLTRANSFERASE"/>
    <property type="match status" value="1"/>
</dbReference>
<dbReference type="AlphaFoldDB" id="A0A1Y1QJ92"/>
<evidence type="ECO:0008006" key="5">
    <source>
        <dbReference type="Google" id="ProtNLM"/>
    </source>
</evidence>
<dbReference type="CDD" id="cd03807">
    <property type="entry name" value="GT4_WbnK-like"/>
    <property type="match status" value="1"/>
</dbReference>
<comment type="caution">
    <text evidence="3">The sequence shown here is derived from an EMBL/GenBank/DDBJ whole genome shotgun (WGS) entry which is preliminary data.</text>
</comment>
<name>A0A1Y1QJ92_9GAMM</name>
<sequence>MKILHIIIGLNVGGAENSLKRLIETHKDNQNYQHCVISLTTIGKIGEQLQASGIEVKALGMTSAFSVPITLWRLIKSISYINPDIVHTWMYHADLLGGLAAYFTQKKVIWSIRNTHVAVGSGTAKTTKHIMQLCAKLSYKIPSKIICVANAAKVSHYKYNNEKMIIIPNGYAIDAIQKTAKNTQKEKYPAELNIRNDRLIIGSIGRFNDYKDFPTFIKAANILLASQQDIQFLLIGRDIDSNNKTLMSLINDTINPNAFILLGERNNIPELLSLMDIFCLHSISEGFPNVLGEAMCIGLPCVTTDVGDAALMVGEHGSIVPHSNPEKLAAALQVMIDQTPQERTNIGQALSQRIRNHYSIANVQKAYETLYHEVVNS</sequence>
<dbReference type="Proteomes" id="UP000192491">
    <property type="component" value="Unassembled WGS sequence"/>
</dbReference>
<dbReference type="PANTHER" id="PTHR12526:SF638">
    <property type="entry name" value="SPORE COAT PROTEIN SA"/>
    <property type="match status" value="1"/>
</dbReference>
<feature type="domain" description="Glycosyltransferase subfamily 4-like N-terminal" evidence="2">
    <location>
        <begin position="12"/>
        <end position="171"/>
    </location>
</feature>
<protein>
    <recommendedName>
        <fullName evidence="5">Glycosyl transferase</fullName>
    </recommendedName>
</protein>
<evidence type="ECO:0000259" key="1">
    <source>
        <dbReference type="Pfam" id="PF00534"/>
    </source>
</evidence>
<dbReference type="Pfam" id="PF13439">
    <property type="entry name" value="Glyco_transf_4"/>
    <property type="match status" value="1"/>
</dbReference>
<gene>
    <name evidence="3" type="ORF">BWK73_29325</name>
</gene>
<feature type="domain" description="Glycosyl transferase family 1" evidence="1">
    <location>
        <begin position="185"/>
        <end position="349"/>
    </location>
</feature>
<dbReference type="EMBL" id="MTEJ01000224">
    <property type="protein sequence ID" value="OQX06984.1"/>
    <property type="molecule type" value="Genomic_DNA"/>
</dbReference>
<organism evidence="3 4">
    <name type="scientific">Thiothrix lacustris</name>
    <dbReference type="NCBI Taxonomy" id="525917"/>
    <lineage>
        <taxon>Bacteria</taxon>
        <taxon>Pseudomonadati</taxon>
        <taxon>Pseudomonadota</taxon>
        <taxon>Gammaproteobacteria</taxon>
        <taxon>Thiotrichales</taxon>
        <taxon>Thiotrichaceae</taxon>
        <taxon>Thiothrix</taxon>
    </lineage>
</organism>
<dbReference type="Gene3D" id="3.40.50.2000">
    <property type="entry name" value="Glycogen Phosphorylase B"/>
    <property type="match status" value="2"/>
</dbReference>
<evidence type="ECO:0000313" key="4">
    <source>
        <dbReference type="Proteomes" id="UP000192491"/>
    </source>
</evidence>
<dbReference type="GO" id="GO:1901135">
    <property type="term" value="P:carbohydrate derivative metabolic process"/>
    <property type="evidence" value="ECO:0007669"/>
    <property type="project" value="UniProtKB-ARBA"/>
</dbReference>
<proteinExistence type="predicted"/>
<dbReference type="InterPro" id="IPR001296">
    <property type="entry name" value="Glyco_trans_1"/>
</dbReference>
<dbReference type="GO" id="GO:0016757">
    <property type="term" value="F:glycosyltransferase activity"/>
    <property type="evidence" value="ECO:0007669"/>
    <property type="project" value="InterPro"/>
</dbReference>
<accession>A0A1Y1QJ92</accession>
<evidence type="ECO:0000313" key="3">
    <source>
        <dbReference type="EMBL" id="OQX06984.1"/>
    </source>
</evidence>
<dbReference type="InterPro" id="IPR028098">
    <property type="entry name" value="Glyco_trans_4-like_N"/>
</dbReference>
<evidence type="ECO:0000259" key="2">
    <source>
        <dbReference type="Pfam" id="PF13439"/>
    </source>
</evidence>
<reference evidence="3 4" key="1">
    <citation type="submission" date="2017-01" db="EMBL/GenBank/DDBJ databases">
        <title>Novel large sulfur bacteria in the metagenomes of groundwater-fed chemosynthetic microbial mats in the Lake Huron basin.</title>
        <authorList>
            <person name="Sharrar A.M."/>
            <person name="Flood B.E."/>
            <person name="Bailey J.V."/>
            <person name="Jones D.S."/>
            <person name="Biddanda B."/>
            <person name="Ruberg S.A."/>
            <person name="Marcus D.N."/>
            <person name="Dick G.J."/>
        </authorList>
    </citation>
    <scope>NUCLEOTIDE SEQUENCE [LARGE SCALE GENOMIC DNA]</scope>
    <source>
        <strain evidence="3">A8</strain>
    </source>
</reference>